<evidence type="ECO:0000256" key="1">
    <source>
        <dbReference type="ARBA" id="ARBA00004141"/>
    </source>
</evidence>
<keyword evidence="8" id="KW-1185">Reference proteome</keyword>
<dbReference type="EMBL" id="CP018866">
    <property type="protein sequence ID" value="AST90113.1"/>
    <property type="molecule type" value="Genomic_DNA"/>
</dbReference>
<keyword evidence="3 6" id="KW-0812">Transmembrane</keyword>
<dbReference type="Proteomes" id="UP000215224">
    <property type="component" value="Chromosome"/>
</dbReference>
<reference evidence="7 8" key="1">
    <citation type="submission" date="2016-12" db="EMBL/GenBank/DDBJ databases">
        <title>The whole genome sequencing and assembly of Bacillus cohnii DSM 6307T strain.</title>
        <authorList>
            <person name="Lee Y.-J."/>
            <person name="Yi H."/>
            <person name="Bahn Y.-S."/>
            <person name="Kim J.F."/>
            <person name="Lee D.-W."/>
        </authorList>
    </citation>
    <scope>NUCLEOTIDE SEQUENCE [LARGE SCALE GENOMIC DNA]</scope>
    <source>
        <strain evidence="7 8">DSM 6307</strain>
    </source>
</reference>
<evidence type="ECO:0000256" key="3">
    <source>
        <dbReference type="ARBA" id="ARBA00022692"/>
    </source>
</evidence>
<organism evidence="7 8">
    <name type="scientific">Sutcliffiella cohnii</name>
    <dbReference type="NCBI Taxonomy" id="33932"/>
    <lineage>
        <taxon>Bacteria</taxon>
        <taxon>Bacillati</taxon>
        <taxon>Bacillota</taxon>
        <taxon>Bacilli</taxon>
        <taxon>Bacillales</taxon>
        <taxon>Bacillaceae</taxon>
        <taxon>Sutcliffiella</taxon>
    </lineage>
</organism>
<dbReference type="STRING" id="1314751.GCA_001591425_02703"/>
<evidence type="ECO:0008006" key="9">
    <source>
        <dbReference type="Google" id="ProtNLM"/>
    </source>
</evidence>
<comment type="subcellular location">
    <subcellularLocation>
        <location evidence="1">Membrane</location>
        <topology evidence="1">Multi-pass membrane protein</topology>
    </subcellularLocation>
</comment>
<dbReference type="KEGG" id="bcoh:BC6307_01850"/>
<dbReference type="GO" id="GO:0016787">
    <property type="term" value="F:hydrolase activity"/>
    <property type="evidence" value="ECO:0007669"/>
    <property type="project" value="TreeGrafter"/>
</dbReference>
<evidence type="ECO:0000256" key="5">
    <source>
        <dbReference type="ARBA" id="ARBA00023136"/>
    </source>
</evidence>
<dbReference type="GO" id="GO:0016020">
    <property type="term" value="C:membrane"/>
    <property type="evidence" value="ECO:0007669"/>
    <property type="project" value="UniProtKB-SubCell"/>
</dbReference>
<comment type="similarity">
    <text evidence="2">Belongs to the TMEM86 family.</text>
</comment>
<keyword evidence="4 6" id="KW-1133">Transmembrane helix</keyword>
<evidence type="ECO:0000256" key="6">
    <source>
        <dbReference type="SAM" id="Phobius"/>
    </source>
</evidence>
<evidence type="ECO:0000256" key="2">
    <source>
        <dbReference type="ARBA" id="ARBA00007375"/>
    </source>
</evidence>
<proteinExistence type="inferred from homology"/>
<keyword evidence="5 6" id="KW-0472">Membrane</keyword>
<feature type="transmembrane region" description="Helical" evidence="6">
    <location>
        <begin position="21"/>
        <end position="40"/>
    </location>
</feature>
<evidence type="ECO:0000313" key="8">
    <source>
        <dbReference type="Proteomes" id="UP000215224"/>
    </source>
</evidence>
<dbReference type="PANTHER" id="PTHR31885:SF6">
    <property type="entry name" value="GH04784P"/>
    <property type="match status" value="1"/>
</dbReference>
<dbReference type="Pfam" id="PF07947">
    <property type="entry name" value="YhhN"/>
    <property type="match status" value="1"/>
</dbReference>
<evidence type="ECO:0000313" key="7">
    <source>
        <dbReference type="EMBL" id="AST90113.1"/>
    </source>
</evidence>
<sequence length="95" mass="10713">MAVILYFYLYENVRKKGGKKLLFAVAFYIIIITTMVSLAIMTSTKILIAAAFLFFISDAILAVNKFKVNFRLADYFVMSTYFTAQLLFAISIGGL</sequence>
<gene>
    <name evidence="7" type="ORF">BC6307_01850</name>
</gene>
<dbReference type="PANTHER" id="PTHR31885">
    <property type="entry name" value="GH04784P"/>
    <property type="match status" value="1"/>
</dbReference>
<feature type="transmembrane region" description="Helical" evidence="6">
    <location>
        <begin position="75"/>
        <end position="94"/>
    </location>
</feature>
<feature type="transmembrane region" description="Helical" evidence="6">
    <location>
        <begin position="46"/>
        <end position="63"/>
    </location>
</feature>
<evidence type="ECO:0000256" key="4">
    <source>
        <dbReference type="ARBA" id="ARBA00022989"/>
    </source>
</evidence>
<accession>A0A223KL95</accession>
<name>A0A223KL95_9BACI</name>
<dbReference type="AlphaFoldDB" id="A0A223KL95"/>
<dbReference type="InterPro" id="IPR012506">
    <property type="entry name" value="TMEM86B-like"/>
</dbReference>
<protein>
    <recommendedName>
        <fullName evidence="9">YhhN-like protein</fullName>
    </recommendedName>
</protein>